<organism evidence="1">
    <name type="scientific">Amphimedon queenslandica</name>
    <name type="common">Sponge</name>
    <dbReference type="NCBI Taxonomy" id="400682"/>
    <lineage>
        <taxon>Eukaryota</taxon>
        <taxon>Metazoa</taxon>
        <taxon>Porifera</taxon>
        <taxon>Demospongiae</taxon>
        <taxon>Heteroscleromorpha</taxon>
        <taxon>Haplosclerida</taxon>
        <taxon>Niphatidae</taxon>
        <taxon>Amphimedon</taxon>
    </lineage>
</organism>
<reference evidence="1" key="1">
    <citation type="submission" date="2017-05" db="UniProtKB">
        <authorList>
            <consortium name="EnsemblMetazoa"/>
        </authorList>
    </citation>
    <scope>IDENTIFICATION</scope>
</reference>
<dbReference type="PANTHER" id="PTHR46654:SF1">
    <property type="entry name" value="E3 UBIQUITIN-PROTEIN LIGASE HECTD3"/>
    <property type="match status" value="1"/>
</dbReference>
<dbReference type="STRING" id="400682.A0A1X7U761"/>
<evidence type="ECO:0000313" key="1">
    <source>
        <dbReference type="EnsemblMetazoa" id="Aqu2.1.23296_001"/>
    </source>
</evidence>
<dbReference type="GO" id="GO:0005737">
    <property type="term" value="C:cytoplasm"/>
    <property type="evidence" value="ECO:0007669"/>
    <property type="project" value="TreeGrafter"/>
</dbReference>
<proteinExistence type="predicted"/>
<dbReference type="InParanoid" id="A0A1X7U761"/>
<protein>
    <recommendedName>
        <fullName evidence="2">HECT domain-containing protein</fullName>
    </recommendedName>
</protein>
<dbReference type="OrthoDB" id="6021957at2759"/>
<dbReference type="SUPFAM" id="SSF56204">
    <property type="entry name" value="Hect, E3 ligase catalytic domain"/>
    <property type="match status" value="1"/>
</dbReference>
<dbReference type="InterPro" id="IPR035983">
    <property type="entry name" value="Hect_E3_ubiquitin_ligase"/>
</dbReference>
<accession>A0A1X7U761</accession>
<sequence>MRSGSHGPGVVIHRIQKDNKPLLPVFTQIANQLLLKDPVNLLCAQRSWKVTLIGEGADDAGGVFDETLAQMCEELESVTEVKLLTRTPNSIHKCGFNTDR</sequence>
<name>A0A1X7U761_AMPQE</name>
<dbReference type="AlphaFoldDB" id="A0A1X7U761"/>
<dbReference type="InterPro" id="IPR042469">
    <property type="entry name" value="HECTD3"/>
</dbReference>
<dbReference type="PANTHER" id="PTHR46654">
    <property type="entry name" value="E3 UBIQUITIN-PROTEIN LIGASE HECTD3"/>
    <property type="match status" value="1"/>
</dbReference>
<dbReference type="Gene3D" id="3.90.1750.10">
    <property type="entry name" value="Hect, E3 ligase catalytic domains"/>
    <property type="match status" value="1"/>
</dbReference>
<dbReference type="GO" id="GO:0004842">
    <property type="term" value="F:ubiquitin-protein transferase activity"/>
    <property type="evidence" value="ECO:0007669"/>
    <property type="project" value="InterPro"/>
</dbReference>
<dbReference type="EnsemblMetazoa" id="Aqu2.1.23296_001">
    <property type="protein sequence ID" value="Aqu2.1.23296_001"/>
    <property type="gene ID" value="Aqu2.1.23296"/>
</dbReference>
<evidence type="ECO:0008006" key="2">
    <source>
        <dbReference type="Google" id="ProtNLM"/>
    </source>
</evidence>
<dbReference type="eggNOG" id="KOG1426">
    <property type="taxonomic scope" value="Eukaryota"/>
</dbReference>